<gene>
    <name evidence="1" type="ORF">IAA61_06990</name>
</gene>
<dbReference type="EMBL" id="DVNB01000073">
    <property type="protein sequence ID" value="HIU57543.1"/>
    <property type="molecule type" value="Genomic_DNA"/>
</dbReference>
<evidence type="ECO:0000313" key="2">
    <source>
        <dbReference type="Proteomes" id="UP000824109"/>
    </source>
</evidence>
<accession>A0A9D1MCF1</accession>
<comment type="caution">
    <text evidence="1">The sequence shown here is derived from an EMBL/GenBank/DDBJ whole genome shotgun (WGS) entry which is preliminary data.</text>
</comment>
<evidence type="ECO:0000313" key="1">
    <source>
        <dbReference type="EMBL" id="HIU57543.1"/>
    </source>
</evidence>
<proteinExistence type="predicted"/>
<reference evidence="1" key="2">
    <citation type="journal article" date="2021" name="PeerJ">
        <title>Extensive microbial diversity within the chicken gut microbiome revealed by metagenomics and culture.</title>
        <authorList>
            <person name="Gilroy R."/>
            <person name="Ravi A."/>
            <person name="Getino M."/>
            <person name="Pursley I."/>
            <person name="Horton D.L."/>
            <person name="Alikhan N.F."/>
            <person name="Baker D."/>
            <person name="Gharbi K."/>
            <person name="Hall N."/>
            <person name="Watson M."/>
            <person name="Adriaenssens E.M."/>
            <person name="Foster-Nyarko E."/>
            <person name="Jarju S."/>
            <person name="Secka A."/>
            <person name="Antonio M."/>
            <person name="Oren A."/>
            <person name="Chaudhuri R.R."/>
            <person name="La Ragione R."/>
            <person name="Hildebrand F."/>
            <person name="Pallen M.J."/>
        </authorList>
    </citation>
    <scope>NUCLEOTIDE SEQUENCE</scope>
    <source>
        <strain evidence="1">USAMLcec3-3695</strain>
    </source>
</reference>
<dbReference type="AlphaFoldDB" id="A0A9D1MCF1"/>
<sequence>MQNNKQKVVKRTIKDSVFSALFNEPKYLRQLCKVLKPDADEAELDTISNVTIKNILVNGLYNDLALSMGVNCDIPVLL</sequence>
<name>A0A9D1MCF1_9FIRM</name>
<protein>
    <submittedName>
        <fullName evidence="1">Uncharacterized protein</fullName>
    </submittedName>
</protein>
<organism evidence="1 2">
    <name type="scientific">Candidatus Ornithomonoglobus merdipullorum</name>
    <dbReference type="NCBI Taxonomy" id="2840895"/>
    <lineage>
        <taxon>Bacteria</taxon>
        <taxon>Bacillati</taxon>
        <taxon>Bacillota</taxon>
        <taxon>Clostridia</taxon>
        <taxon>Candidatus Ornithomonoglobus</taxon>
    </lineage>
</organism>
<dbReference type="Proteomes" id="UP000824109">
    <property type="component" value="Unassembled WGS sequence"/>
</dbReference>
<reference evidence="1" key="1">
    <citation type="submission" date="2020-10" db="EMBL/GenBank/DDBJ databases">
        <authorList>
            <person name="Gilroy R."/>
        </authorList>
    </citation>
    <scope>NUCLEOTIDE SEQUENCE</scope>
    <source>
        <strain evidence="1">USAMLcec3-3695</strain>
    </source>
</reference>